<evidence type="ECO:0000256" key="2">
    <source>
        <dbReference type="ARBA" id="ARBA00007452"/>
    </source>
</evidence>
<evidence type="ECO:0000313" key="11">
    <source>
        <dbReference type="Proteomes" id="UP000253250"/>
    </source>
</evidence>
<name>A0A368HIX9_9GAMM</name>
<reference evidence="10 11" key="1">
    <citation type="submission" date="2018-02" db="EMBL/GenBank/DDBJ databases">
        <title>Insights into the biology of acidophilic members of the Acidiferrobacteraceae family derived from comparative genomic analyses.</title>
        <authorList>
            <person name="Issotta F."/>
            <person name="Thyssen C."/>
            <person name="Mena C."/>
            <person name="Moya A."/>
            <person name="Bellenberg S."/>
            <person name="Sproer C."/>
            <person name="Covarrubias P.C."/>
            <person name="Sand W."/>
            <person name="Quatrini R."/>
            <person name="Vera M."/>
        </authorList>
    </citation>
    <scope>NUCLEOTIDE SEQUENCE [LARGE SCALE GENOMIC DNA]</scope>
    <source>
        <strain evidence="11">m-1</strain>
    </source>
</reference>
<evidence type="ECO:0000256" key="5">
    <source>
        <dbReference type="ARBA" id="ARBA00023172"/>
    </source>
</evidence>
<evidence type="ECO:0000313" key="10">
    <source>
        <dbReference type="EMBL" id="RCN59324.1"/>
    </source>
</evidence>
<dbReference type="GO" id="GO:0043590">
    <property type="term" value="C:bacterial nucleoid"/>
    <property type="evidence" value="ECO:0007669"/>
    <property type="project" value="TreeGrafter"/>
</dbReference>
<dbReference type="PANTHER" id="PTHR33991:SF1">
    <property type="entry name" value="DNA REPAIR PROTEIN RECO"/>
    <property type="match status" value="1"/>
</dbReference>
<comment type="function">
    <text evidence="1 8">Involved in DNA repair and RecF pathway recombination.</text>
</comment>
<dbReference type="Pfam" id="PF02565">
    <property type="entry name" value="RecO_C"/>
    <property type="match status" value="1"/>
</dbReference>
<dbReference type="SUPFAM" id="SSF57863">
    <property type="entry name" value="ArfGap/RecO-like zinc finger"/>
    <property type="match status" value="1"/>
</dbReference>
<keyword evidence="4 8" id="KW-0227">DNA damage</keyword>
<dbReference type="Gene3D" id="1.20.1440.120">
    <property type="entry name" value="Recombination protein O, C-terminal domain"/>
    <property type="match status" value="1"/>
</dbReference>
<dbReference type="InterPro" id="IPR022572">
    <property type="entry name" value="DNA_rep/recomb_RecO_N"/>
</dbReference>
<dbReference type="RefSeq" id="WP_114282685.1">
    <property type="nucleotide sequence ID" value="NZ_PSYR01000001.1"/>
</dbReference>
<dbReference type="Gene3D" id="2.40.50.140">
    <property type="entry name" value="Nucleic acid-binding proteins"/>
    <property type="match status" value="1"/>
</dbReference>
<evidence type="ECO:0000256" key="4">
    <source>
        <dbReference type="ARBA" id="ARBA00022763"/>
    </source>
</evidence>
<keyword evidence="6 8" id="KW-0234">DNA repair</keyword>
<dbReference type="Pfam" id="PF11967">
    <property type="entry name" value="RecO_N"/>
    <property type="match status" value="1"/>
</dbReference>
<dbReference type="SUPFAM" id="SSF50249">
    <property type="entry name" value="Nucleic acid-binding proteins"/>
    <property type="match status" value="1"/>
</dbReference>
<proteinExistence type="inferred from homology"/>
<sequence length="237" mass="26171">MRTDSERGFVLHRYPYGETSLLLEAFTHGCGRVGLVARGVRRPGRAFAGAHLRPFQPLLLSWSGRGELGTLTRAEAPEMAIGLKGNAVWCAFYVNELVLRLLHRHEAHADLYGAYDDVLRRLAEGCCQEQALRIFEKRLLAGLGYGLALAHDAHTGEPLRAHRSYRYLPDEGPVADDGDSRGVAVKGATLIALAHEAPLDPEQLREAKSLLRVALAPLLGDKPLYTRSLFRSMQSRP</sequence>
<dbReference type="HAMAP" id="MF_00201">
    <property type="entry name" value="RecO"/>
    <property type="match status" value="1"/>
</dbReference>
<organism evidence="10 11">
    <name type="scientific">Acidiferrobacter thiooxydans</name>
    <dbReference type="NCBI Taxonomy" id="163359"/>
    <lineage>
        <taxon>Bacteria</taxon>
        <taxon>Pseudomonadati</taxon>
        <taxon>Pseudomonadota</taxon>
        <taxon>Gammaproteobacteria</taxon>
        <taxon>Acidiferrobacterales</taxon>
        <taxon>Acidiferrobacteraceae</taxon>
        <taxon>Acidiferrobacter</taxon>
    </lineage>
</organism>
<feature type="domain" description="DNA replication/recombination mediator RecO N-terminal" evidence="9">
    <location>
        <begin position="1"/>
        <end position="76"/>
    </location>
</feature>
<evidence type="ECO:0000256" key="8">
    <source>
        <dbReference type="HAMAP-Rule" id="MF_00201"/>
    </source>
</evidence>
<evidence type="ECO:0000256" key="6">
    <source>
        <dbReference type="ARBA" id="ARBA00023204"/>
    </source>
</evidence>
<evidence type="ECO:0000256" key="3">
    <source>
        <dbReference type="ARBA" id="ARBA00021310"/>
    </source>
</evidence>
<dbReference type="InterPro" id="IPR042242">
    <property type="entry name" value="RecO_C"/>
</dbReference>
<dbReference type="GO" id="GO:0006310">
    <property type="term" value="P:DNA recombination"/>
    <property type="evidence" value="ECO:0007669"/>
    <property type="project" value="UniProtKB-UniRule"/>
</dbReference>
<dbReference type="EMBL" id="PSYR01000001">
    <property type="protein sequence ID" value="RCN59324.1"/>
    <property type="molecule type" value="Genomic_DNA"/>
</dbReference>
<dbReference type="InterPro" id="IPR012340">
    <property type="entry name" value="NA-bd_OB-fold"/>
</dbReference>
<dbReference type="OrthoDB" id="9804792at2"/>
<evidence type="ECO:0000256" key="7">
    <source>
        <dbReference type="ARBA" id="ARBA00033409"/>
    </source>
</evidence>
<evidence type="ECO:0000259" key="9">
    <source>
        <dbReference type="Pfam" id="PF11967"/>
    </source>
</evidence>
<evidence type="ECO:0000256" key="1">
    <source>
        <dbReference type="ARBA" id="ARBA00003065"/>
    </source>
</evidence>
<dbReference type="AlphaFoldDB" id="A0A368HIX9"/>
<keyword evidence="11" id="KW-1185">Reference proteome</keyword>
<dbReference type="PANTHER" id="PTHR33991">
    <property type="entry name" value="DNA REPAIR PROTEIN RECO"/>
    <property type="match status" value="1"/>
</dbReference>
<accession>A0A368HIX9</accession>
<dbReference type="InterPro" id="IPR037278">
    <property type="entry name" value="ARFGAP/RecO"/>
</dbReference>
<gene>
    <name evidence="8 10" type="primary">recO</name>
    <name evidence="10" type="ORF">C4900_06385</name>
</gene>
<dbReference type="InterPro" id="IPR003717">
    <property type="entry name" value="RecO"/>
</dbReference>
<dbReference type="NCBIfam" id="TIGR00613">
    <property type="entry name" value="reco"/>
    <property type="match status" value="1"/>
</dbReference>
<dbReference type="Proteomes" id="UP000253250">
    <property type="component" value="Unassembled WGS sequence"/>
</dbReference>
<comment type="caution">
    <text evidence="10">The sequence shown here is derived from an EMBL/GenBank/DDBJ whole genome shotgun (WGS) entry which is preliminary data.</text>
</comment>
<comment type="similarity">
    <text evidence="2 8">Belongs to the RecO family.</text>
</comment>
<keyword evidence="5 8" id="KW-0233">DNA recombination</keyword>
<protein>
    <recommendedName>
        <fullName evidence="3 8">DNA repair protein RecO</fullName>
    </recommendedName>
    <alternativeName>
        <fullName evidence="7 8">Recombination protein O</fullName>
    </alternativeName>
</protein>
<dbReference type="GO" id="GO:0006302">
    <property type="term" value="P:double-strand break repair"/>
    <property type="evidence" value="ECO:0007669"/>
    <property type="project" value="TreeGrafter"/>
</dbReference>